<keyword evidence="2" id="KW-0238">DNA-binding</keyword>
<dbReference type="AlphaFoldDB" id="A0A1I1XE96"/>
<dbReference type="GO" id="GO:0003677">
    <property type="term" value="F:DNA binding"/>
    <property type="evidence" value="ECO:0007669"/>
    <property type="project" value="UniProtKB-KW"/>
</dbReference>
<sequence length="297" mass="34140">MDNVFYLLADPMFIVELEHNRWYIRDINYAFTKLTGYKKAELADADPDGLLRRGYTFGGLMTQLGDDNEQTVEQELISKTTASIPVRFTCRRLPSSQQTCYIIICKDYSEEKYIEEFAMDNQILMSIGVSDQFRITSATRYYSPFKQRGANLINQVVFDHVAEESRKSLRRIMEYSRTHGTTEHADIRLFVGDQLRMTTAVIKPFYSGNKEFKSYVILLTGILQPAREEDAAYKLRMLMLNKNITATSLAQSTLISLTTISKIRNGKIKKPQRLTAELIAGELGVKPETIWSGFKRY</sequence>
<proteinExistence type="predicted"/>
<evidence type="ECO:0000259" key="1">
    <source>
        <dbReference type="PROSITE" id="PS50943"/>
    </source>
</evidence>
<evidence type="ECO:0000313" key="3">
    <source>
        <dbReference type="Proteomes" id="UP000198855"/>
    </source>
</evidence>
<dbReference type="InterPro" id="IPR035965">
    <property type="entry name" value="PAS-like_dom_sf"/>
</dbReference>
<accession>A0A1I1XE96</accession>
<dbReference type="STRING" id="1045775.SAMN05216378_2146"/>
<name>A0A1I1XE96_9BACL</name>
<reference evidence="3" key="1">
    <citation type="submission" date="2016-10" db="EMBL/GenBank/DDBJ databases">
        <authorList>
            <person name="Varghese N."/>
            <person name="Submissions S."/>
        </authorList>
    </citation>
    <scope>NUCLEOTIDE SEQUENCE [LARGE SCALE GENOMIC DNA]</scope>
    <source>
        <strain evidence="3">CGMCC 1.10784</strain>
    </source>
</reference>
<dbReference type="EMBL" id="FOMT01000002">
    <property type="protein sequence ID" value="SFE05716.1"/>
    <property type="molecule type" value="Genomic_DNA"/>
</dbReference>
<dbReference type="SUPFAM" id="SSF47413">
    <property type="entry name" value="lambda repressor-like DNA-binding domains"/>
    <property type="match status" value="1"/>
</dbReference>
<dbReference type="OrthoDB" id="2561450at2"/>
<dbReference type="Gene3D" id="1.10.260.40">
    <property type="entry name" value="lambda repressor-like DNA-binding domains"/>
    <property type="match status" value="1"/>
</dbReference>
<dbReference type="InterPro" id="IPR001387">
    <property type="entry name" value="Cro/C1-type_HTH"/>
</dbReference>
<organism evidence="2 3">
    <name type="scientific">Paenibacillus catalpae</name>
    <dbReference type="NCBI Taxonomy" id="1045775"/>
    <lineage>
        <taxon>Bacteria</taxon>
        <taxon>Bacillati</taxon>
        <taxon>Bacillota</taxon>
        <taxon>Bacilli</taxon>
        <taxon>Bacillales</taxon>
        <taxon>Paenibacillaceae</taxon>
        <taxon>Paenibacillus</taxon>
    </lineage>
</organism>
<dbReference type="InterPro" id="IPR010982">
    <property type="entry name" value="Lambda_DNA-bd_dom_sf"/>
</dbReference>
<dbReference type="RefSeq" id="WP_091184465.1">
    <property type="nucleotide sequence ID" value="NZ_FOMT01000002.1"/>
</dbReference>
<dbReference type="Proteomes" id="UP000198855">
    <property type="component" value="Unassembled WGS sequence"/>
</dbReference>
<dbReference type="Pfam" id="PF13443">
    <property type="entry name" value="HTH_26"/>
    <property type="match status" value="1"/>
</dbReference>
<dbReference type="CDD" id="cd00093">
    <property type="entry name" value="HTH_XRE"/>
    <property type="match status" value="1"/>
</dbReference>
<dbReference type="SMART" id="SM00530">
    <property type="entry name" value="HTH_XRE"/>
    <property type="match status" value="1"/>
</dbReference>
<keyword evidence="3" id="KW-1185">Reference proteome</keyword>
<feature type="domain" description="HTH cro/C1-type" evidence="1">
    <location>
        <begin position="235"/>
        <end position="290"/>
    </location>
</feature>
<dbReference type="PROSITE" id="PS50943">
    <property type="entry name" value="HTH_CROC1"/>
    <property type="match status" value="1"/>
</dbReference>
<protein>
    <submittedName>
        <fullName evidence="2">DNA-binding transcriptional regulator, XRE family</fullName>
    </submittedName>
</protein>
<evidence type="ECO:0000313" key="2">
    <source>
        <dbReference type="EMBL" id="SFE05716.1"/>
    </source>
</evidence>
<gene>
    <name evidence="2" type="ORF">SAMN05216378_2146</name>
</gene>
<dbReference type="SUPFAM" id="SSF55785">
    <property type="entry name" value="PYP-like sensor domain (PAS domain)"/>
    <property type="match status" value="1"/>
</dbReference>
<dbReference type="Gene3D" id="3.30.450.20">
    <property type="entry name" value="PAS domain"/>
    <property type="match status" value="1"/>
</dbReference>